<protein>
    <submittedName>
        <fullName evidence="1">Uncharacterized protein</fullName>
    </submittedName>
</protein>
<gene>
    <name evidence="1" type="ORF">O181_001276</name>
</gene>
<keyword evidence="2" id="KW-1185">Reference proteome</keyword>
<dbReference type="EMBL" id="AVOT02000181">
    <property type="protein sequence ID" value="MBW0461561.1"/>
    <property type="molecule type" value="Genomic_DNA"/>
</dbReference>
<organism evidence="1 2">
    <name type="scientific">Austropuccinia psidii MF-1</name>
    <dbReference type="NCBI Taxonomy" id="1389203"/>
    <lineage>
        <taxon>Eukaryota</taxon>
        <taxon>Fungi</taxon>
        <taxon>Dikarya</taxon>
        <taxon>Basidiomycota</taxon>
        <taxon>Pucciniomycotina</taxon>
        <taxon>Pucciniomycetes</taxon>
        <taxon>Pucciniales</taxon>
        <taxon>Sphaerophragmiaceae</taxon>
        <taxon>Austropuccinia</taxon>
    </lineage>
</organism>
<comment type="caution">
    <text evidence="1">The sequence shown here is derived from an EMBL/GenBank/DDBJ whole genome shotgun (WGS) entry which is preliminary data.</text>
</comment>
<dbReference type="AlphaFoldDB" id="A0A9Q3GC92"/>
<reference evidence="1" key="1">
    <citation type="submission" date="2021-03" db="EMBL/GenBank/DDBJ databases">
        <title>Draft genome sequence of rust myrtle Austropuccinia psidii MF-1, a brazilian biotype.</title>
        <authorList>
            <person name="Quecine M.C."/>
            <person name="Pachon D.M.R."/>
            <person name="Bonatelli M.L."/>
            <person name="Correr F.H."/>
            <person name="Franceschini L.M."/>
            <person name="Leite T.F."/>
            <person name="Margarido G.R.A."/>
            <person name="Almeida C.A."/>
            <person name="Ferrarezi J.A."/>
            <person name="Labate C.A."/>
        </authorList>
    </citation>
    <scope>NUCLEOTIDE SEQUENCE</scope>
    <source>
        <strain evidence="1">MF-1</strain>
    </source>
</reference>
<sequence length="152" mass="17619">MIVLMIRIKGDKHLPPINGWIKIIKKVKARNEVFCLDSINFTTTNNHPPQWVLQKFQPEPKSWSIGHIICLWQIVLFSSLRPLRHNTLSLAKYGPKPHLWPQAISWRHWLHWPIPHLTNPQDIILVFGPGGFSFFQRPMAPLATTRALGQTI</sequence>
<proteinExistence type="predicted"/>
<dbReference type="Proteomes" id="UP000765509">
    <property type="component" value="Unassembled WGS sequence"/>
</dbReference>
<evidence type="ECO:0000313" key="1">
    <source>
        <dbReference type="EMBL" id="MBW0461561.1"/>
    </source>
</evidence>
<evidence type="ECO:0000313" key="2">
    <source>
        <dbReference type="Proteomes" id="UP000765509"/>
    </source>
</evidence>
<accession>A0A9Q3GC92</accession>
<name>A0A9Q3GC92_9BASI</name>